<proteinExistence type="predicted"/>
<organism evidence="1 2">
    <name type="scientific">Vibrio coralliirubri</name>
    <dbReference type="NCBI Taxonomy" id="1516159"/>
    <lineage>
        <taxon>Bacteria</taxon>
        <taxon>Pseudomonadati</taxon>
        <taxon>Pseudomonadota</taxon>
        <taxon>Gammaproteobacteria</taxon>
        <taxon>Vibrionales</taxon>
        <taxon>Vibrionaceae</taxon>
        <taxon>Vibrio</taxon>
    </lineage>
</organism>
<dbReference type="AlphaFoldDB" id="A0AA87C0C3"/>
<evidence type="ECO:0000313" key="2">
    <source>
        <dbReference type="Proteomes" id="UP000041625"/>
    </source>
</evidence>
<protein>
    <submittedName>
        <fullName evidence="1">Uncharacterized protein</fullName>
    </submittedName>
</protein>
<sequence length="50" mass="5947">MDFQNSGSISNLFLIRCVSSLIESDFLRFVELRDKQLSIAWLQDTFYRQD</sequence>
<keyword evidence="2" id="KW-1185">Reference proteome</keyword>
<accession>A0AA87C0C3</accession>
<dbReference type="EMBL" id="CCKJ01000033">
    <property type="protein sequence ID" value="CDT67822.1"/>
    <property type="molecule type" value="Genomic_DNA"/>
</dbReference>
<dbReference type="Proteomes" id="UP000041625">
    <property type="component" value="Unassembled WGS sequence"/>
</dbReference>
<comment type="caution">
    <text evidence="1">The sequence shown here is derived from an EMBL/GenBank/DDBJ whole genome shotgun (WGS) entry which is preliminary data.</text>
</comment>
<name>A0AA87C0C3_9VIBR</name>
<reference evidence="1 2" key="1">
    <citation type="submission" date="2014-06" db="EMBL/GenBank/DDBJ databases">
        <authorList>
            <person name="Le Roux F."/>
        </authorList>
    </citation>
    <scope>NUCLEOTIDE SEQUENCE [LARGE SCALE GENOMIC DNA]</scope>
    <source>
        <strain evidence="1 2">J2-31</strain>
    </source>
</reference>
<gene>
    <name evidence="1" type="ORF">VCR31J2_1280104</name>
</gene>
<evidence type="ECO:0000313" key="1">
    <source>
        <dbReference type="EMBL" id="CDT67822.1"/>
    </source>
</evidence>